<gene>
    <name evidence="1" type="ORF">J1M35_11225</name>
</gene>
<dbReference type="PANTHER" id="PTHR36234">
    <property type="entry name" value="LYSYL ENDOPEPTIDASE"/>
    <property type="match status" value="1"/>
</dbReference>
<dbReference type="PROSITE" id="PS51257">
    <property type="entry name" value="PROKAR_LIPOPROTEIN"/>
    <property type="match status" value="1"/>
</dbReference>
<dbReference type="Proteomes" id="UP000663903">
    <property type="component" value="Chromosome"/>
</dbReference>
<keyword evidence="2" id="KW-1185">Reference proteome</keyword>
<organism evidence="1 2">
    <name type="scientific">Ottowia testudinis</name>
    <dbReference type="NCBI Taxonomy" id="2816950"/>
    <lineage>
        <taxon>Bacteria</taxon>
        <taxon>Pseudomonadati</taxon>
        <taxon>Pseudomonadota</taxon>
        <taxon>Betaproteobacteria</taxon>
        <taxon>Burkholderiales</taxon>
        <taxon>Comamonadaceae</taxon>
        <taxon>Ottowia</taxon>
    </lineage>
</organism>
<reference evidence="1" key="1">
    <citation type="submission" date="2021-03" db="EMBL/GenBank/DDBJ databases">
        <title>Ottowia sp. 27C isolated from the cloaca of a Giant Asian pond turtle (Heosemys grandis).</title>
        <authorList>
            <person name="Spergser J."/>
            <person name="Busse H.-J."/>
        </authorList>
    </citation>
    <scope>NUCLEOTIDE SEQUENCE</scope>
    <source>
        <strain evidence="1">27C</strain>
    </source>
</reference>
<dbReference type="Pfam" id="PF13365">
    <property type="entry name" value="Trypsin_2"/>
    <property type="match status" value="1"/>
</dbReference>
<proteinExistence type="predicted"/>
<dbReference type="InterPro" id="IPR043504">
    <property type="entry name" value="Peptidase_S1_PA_chymotrypsin"/>
</dbReference>
<dbReference type="EMBL" id="CP071796">
    <property type="protein sequence ID" value="QTD43733.1"/>
    <property type="molecule type" value="Genomic_DNA"/>
</dbReference>
<sequence>MKFSKLAMGLACVASITACGGGDSSGAGGSKSLFVDTRAVVAKPVPGEKLKNAAKRQRPKAVLVPLGALEQARTQALQKRSATDAVHTGPVQIGVGREVQATGTPANLASLLSWSPGSLGKQVAALNFQADGAKGVRVGLVIDQLPADAILRFYSPDSSDDKAVEITAQEVLNVIQRNREAGDATAAAKTYWSPDFDGQSTVVEFEVASQADIAALRVAVPQISHYFTSVRDATDPRVISDRAAAACNVDAMCRNDYANDMNAVARMRFVKQDGRSYLCSGTLLADQQNTQTPYFLSANHCIADQTVASTLALDWFYRSSGCNSGEQNSQLAQTSGGATLLYNTAATDTAFMRLNSPPPPGASLQGWTNIPLSEGSQVAGLHHPTGDLLKFSEGTSRGFYFYGQGYPDSNGTHIGVVWNSGITEGGSSGSGLLWTNNGRRYLVGQLHGGASYCHNPSGMDQYGRFDIAFNNGIKNWLMSSAQPTPAPDEGQ</sequence>
<dbReference type="KEGG" id="otd:J1M35_11225"/>
<protein>
    <submittedName>
        <fullName evidence="1">Trypsin-like peptidase domain-containing protein</fullName>
    </submittedName>
</protein>
<dbReference type="RefSeq" id="WP_208007142.1">
    <property type="nucleotide sequence ID" value="NZ_CP071796.1"/>
</dbReference>
<dbReference type="InterPro" id="IPR009003">
    <property type="entry name" value="Peptidase_S1_PA"/>
</dbReference>
<dbReference type="AlphaFoldDB" id="A0A975CC48"/>
<dbReference type="PANTHER" id="PTHR36234:SF5">
    <property type="entry name" value="LYSYL ENDOPEPTIDASE"/>
    <property type="match status" value="1"/>
</dbReference>
<dbReference type="SUPFAM" id="SSF50494">
    <property type="entry name" value="Trypsin-like serine proteases"/>
    <property type="match status" value="1"/>
</dbReference>
<name>A0A975CC48_9BURK</name>
<evidence type="ECO:0000313" key="2">
    <source>
        <dbReference type="Proteomes" id="UP000663903"/>
    </source>
</evidence>
<evidence type="ECO:0000313" key="1">
    <source>
        <dbReference type="EMBL" id="QTD43733.1"/>
    </source>
</evidence>
<dbReference type="Gene3D" id="2.40.10.10">
    <property type="entry name" value="Trypsin-like serine proteases"/>
    <property type="match status" value="2"/>
</dbReference>
<accession>A0A975CC48</accession>